<dbReference type="InterPro" id="IPR000092">
    <property type="entry name" value="Polyprenyl_synt"/>
</dbReference>
<dbReference type="PANTHER" id="PTHR12001">
    <property type="entry name" value="GERANYLGERANYL PYROPHOSPHATE SYNTHASE"/>
    <property type="match status" value="1"/>
</dbReference>
<evidence type="ECO:0000313" key="1">
    <source>
        <dbReference type="EMBL" id="SUZ79784.1"/>
    </source>
</evidence>
<dbReference type="InterPro" id="IPR008949">
    <property type="entry name" value="Isoprenoid_synthase_dom_sf"/>
</dbReference>
<dbReference type="PANTHER" id="PTHR12001:SF86">
    <property type="entry name" value="GERANYLGERANYL DIPHOSPHATE SYNTHASE"/>
    <property type="match status" value="1"/>
</dbReference>
<proteinExistence type="predicted"/>
<sequence>MEPLDQIQAKIDRLMKDYLDSKSLPLYDMLSYHLGIHGLDPGLTISERAHGILLQIAVETLGGDPLLTLPAAMSIEMVNAFCEIHDDVQSGNPTRNGQDSLWWVWGPAQAINAGDGMHSIARISLMNLDRQHFSDRTSHAALSFLDKGALVTFEGRFRDLEMQERIDTSVAAYLEMAGQKTGALYGSALSMAAELSGLSSKACEGLFQSGHLIGQAKQIKLDINQIWGSDSNQKIEFLNKKKLFPVIAALEKATPSQKRKLGDVYFKRVLEDSDLDAVLDVLSDLGGKESAELRYTSAKDEALSIVKKDFPNNRAGNLIDYLEKILEE</sequence>
<dbReference type="GO" id="GO:0004659">
    <property type="term" value="F:prenyltransferase activity"/>
    <property type="evidence" value="ECO:0007669"/>
    <property type="project" value="InterPro"/>
</dbReference>
<protein>
    <recommendedName>
        <fullName evidence="2">Polyprenyl synthetase</fullName>
    </recommendedName>
</protein>
<dbReference type="Pfam" id="PF00348">
    <property type="entry name" value="polyprenyl_synt"/>
    <property type="match status" value="1"/>
</dbReference>
<reference evidence="1" key="1">
    <citation type="submission" date="2018-05" db="EMBL/GenBank/DDBJ databases">
        <authorList>
            <person name="Lanie J.A."/>
            <person name="Ng W.-L."/>
            <person name="Kazmierczak K.M."/>
            <person name="Andrzejewski T.M."/>
            <person name="Davidsen T.M."/>
            <person name="Wayne K.J."/>
            <person name="Tettelin H."/>
            <person name="Glass J.I."/>
            <person name="Rusch D."/>
            <person name="Podicherti R."/>
            <person name="Tsui H.-C.T."/>
            <person name="Winkler M.E."/>
        </authorList>
    </citation>
    <scope>NUCLEOTIDE SEQUENCE</scope>
</reference>
<gene>
    <name evidence="1" type="ORF">METZ01_LOCUS32638</name>
</gene>
<accession>A0A381QLH4</accession>
<dbReference type="SUPFAM" id="SSF48576">
    <property type="entry name" value="Terpenoid synthases"/>
    <property type="match status" value="1"/>
</dbReference>
<organism evidence="1">
    <name type="scientific">marine metagenome</name>
    <dbReference type="NCBI Taxonomy" id="408172"/>
    <lineage>
        <taxon>unclassified sequences</taxon>
        <taxon>metagenomes</taxon>
        <taxon>ecological metagenomes</taxon>
    </lineage>
</organism>
<name>A0A381QLH4_9ZZZZ</name>
<evidence type="ECO:0008006" key="2">
    <source>
        <dbReference type="Google" id="ProtNLM"/>
    </source>
</evidence>
<dbReference type="GO" id="GO:0008299">
    <property type="term" value="P:isoprenoid biosynthetic process"/>
    <property type="evidence" value="ECO:0007669"/>
    <property type="project" value="InterPro"/>
</dbReference>
<dbReference type="EMBL" id="UINC01001401">
    <property type="protein sequence ID" value="SUZ79784.1"/>
    <property type="molecule type" value="Genomic_DNA"/>
</dbReference>
<dbReference type="Gene3D" id="1.10.600.10">
    <property type="entry name" value="Farnesyl Diphosphate Synthase"/>
    <property type="match status" value="1"/>
</dbReference>
<dbReference type="AlphaFoldDB" id="A0A381QLH4"/>